<dbReference type="SUPFAM" id="SSF56112">
    <property type="entry name" value="Protein kinase-like (PK-like)"/>
    <property type="match status" value="1"/>
</dbReference>
<name>A0A178MXK8_9PROT</name>
<reference evidence="2 3" key="1">
    <citation type="submission" date="2016-04" db="EMBL/GenBank/DDBJ databases">
        <title>Draft genome sequence of freshwater magnetotactic bacteria Magnetospirillum marisnigri SP-1 and Magnetospirillum moscoviense BB-1.</title>
        <authorList>
            <person name="Koziaeva V."/>
            <person name="Dziuba M.V."/>
            <person name="Ivanov T.M."/>
            <person name="Kuznetsov B."/>
            <person name="Grouzdev D.S."/>
        </authorList>
    </citation>
    <scope>NUCLEOTIDE SEQUENCE [LARGE SCALE GENOMIC DNA]</scope>
    <source>
        <strain evidence="2 3">BB-1</strain>
    </source>
</reference>
<proteinExistence type="inferred from homology"/>
<comment type="similarity">
    <text evidence="1">Belongs to the fructosamine kinase family.</text>
</comment>
<keyword evidence="2" id="KW-0808">Transferase</keyword>
<dbReference type="AlphaFoldDB" id="A0A178MXK8"/>
<dbReference type="PANTHER" id="PTHR12149:SF8">
    <property type="entry name" value="PROTEIN-RIBULOSAMINE 3-KINASE"/>
    <property type="match status" value="1"/>
</dbReference>
<dbReference type="InterPro" id="IPR016477">
    <property type="entry name" value="Fructo-/Ketosamine-3-kinase"/>
</dbReference>
<dbReference type="Proteomes" id="UP000078543">
    <property type="component" value="Unassembled WGS sequence"/>
</dbReference>
<comment type="caution">
    <text evidence="2">The sequence shown here is derived from an EMBL/GenBank/DDBJ whole genome shotgun (WGS) entry which is preliminary data.</text>
</comment>
<dbReference type="Pfam" id="PF03881">
    <property type="entry name" value="Fructosamin_kin"/>
    <property type="match status" value="1"/>
</dbReference>
<evidence type="ECO:0000313" key="2">
    <source>
        <dbReference type="EMBL" id="OAN56909.1"/>
    </source>
</evidence>
<dbReference type="Gene3D" id="3.90.1200.10">
    <property type="match status" value="1"/>
</dbReference>
<dbReference type="InterPro" id="IPR011009">
    <property type="entry name" value="Kinase-like_dom_sf"/>
</dbReference>
<dbReference type="EMBL" id="LWQU01000085">
    <property type="protein sequence ID" value="OAN56909.1"/>
    <property type="molecule type" value="Genomic_DNA"/>
</dbReference>
<accession>A0A178MXK8</accession>
<keyword evidence="2" id="KW-0418">Kinase</keyword>
<dbReference type="PANTHER" id="PTHR12149">
    <property type="entry name" value="FRUCTOSAMINE 3 KINASE-RELATED PROTEIN"/>
    <property type="match status" value="1"/>
</dbReference>
<dbReference type="GO" id="GO:0016301">
    <property type="term" value="F:kinase activity"/>
    <property type="evidence" value="ECO:0007669"/>
    <property type="project" value="UniProtKB-KW"/>
</dbReference>
<organism evidence="2 3">
    <name type="scientific">Magnetospirillum moscoviense</name>
    <dbReference type="NCBI Taxonomy" id="1437059"/>
    <lineage>
        <taxon>Bacteria</taxon>
        <taxon>Pseudomonadati</taxon>
        <taxon>Pseudomonadota</taxon>
        <taxon>Alphaproteobacteria</taxon>
        <taxon>Rhodospirillales</taxon>
        <taxon>Rhodospirillaceae</taxon>
        <taxon>Magnetospirillum</taxon>
    </lineage>
</organism>
<gene>
    <name evidence="2" type="ORF">A6A05_07995</name>
</gene>
<dbReference type="OrthoDB" id="5291879at2"/>
<keyword evidence="3" id="KW-1185">Reference proteome</keyword>
<dbReference type="STRING" id="1437059.A6A05_07995"/>
<sequence>MAPLSGGSVGRVLLIQLAGNGRVVAKLGPGLEPEGWMVRQLACRSRLPLPTIIHADDDLLLMEHVDGGDALTGAAQAHAAELLADLHGASWHSFGLERDTVIGGLPQVNTATHRWLDFFRDHRLLAMARHALDAGRLPAETMHRIEILAARLPSWIEEPAQPALLHGDCWTGNILVKGGRVAAFIDPAIYYGHPEIELAFGTMFGTFDESFFRRYGEIRPIAPGFWEERRDLYLLYPLLVHVRLFGGSYLDGVGRVLDRFLG</sequence>
<evidence type="ECO:0000256" key="1">
    <source>
        <dbReference type="ARBA" id="ARBA00009460"/>
    </source>
</evidence>
<evidence type="ECO:0000313" key="3">
    <source>
        <dbReference type="Proteomes" id="UP000078543"/>
    </source>
</evidence>
<protein>
    <submittedName>
        <fullName evidence="2">Fructosamine kinase</fullName>
    </submittedName>
</protein>